<dbReference type="EMBL" id="ML119662">
    <property type="protein sequence ID" value="RPA83763.1"/>
    <property type="molecule type" value="Genomic_DNA"/>
</dbReference>
<reference evidence="2 3" key="1">
    <citation type="journal article" date="2018" name="Nat. Ecol. Evol.">
        <title>Pezizomycetes genomes reveal the molecular basis of ectomycorrhizal truffle lifestyle.</title>
        <authorList>
            <person name="Murat C."/>
            <person name="Payen T."/>
            <person name="Noel B."/>
            <person name="Kuo A."/>
            <person name="Morin E."/>
            <person name="Chen J."/>
            <person name="Kohler A."/>
            <person name="Krizsan K."/>
            <person name="Balestrini R."/>
            <person name="Da Silva C."/>
            <person name="Montanini B."/>
            <person name="Hainaut M."/>
            <person name="Levati E."/>
            <person name="Barry K.W."/>
            <person name="Belfiori B."/>
            <person name="Cichocki N."/>
            <person name="Clum A."/>
            <person name="Dockter R.B."/>
            <person name="Fauchery L."/>
            <person name="Guy J."/>
            <person name="Iotti M."/>
            <person name="Le Tacon F."/>
            <person name="Lindquist E.A."/>
            <person name="Lipzen A."/>
            <person name="Malagnac F."/>
            <person name="Mello A."/>
            <person name="Molinier V."/>
            <person name="Miyauchi S."/>
            <person name="Poulain J."/>
            <person name="Riccioni C."/>
            <person name="Rubini A."/>
            <person name="Sitrit Y."/>
            <person name="Splivallo R."/>
            <person name="Traeger S."/>
            <person name="Wang M."/>
            <person name="Zifcakova L."/>
            <person name="Wipf D."/>
            <person name="Zambonelli A."/>
            <person name="Paolocci F."/>
            <person name="Nowrousian M."/>
            <person name="Ottonello S."/>
            <person name="Baldrian P."/>
            <person name="Spatafora J.W."/>
            <person name="Henrissat B."/>
            <person name="Nagy L.G."/>
            <person name="Aury J.M."/>
            <person name="Wincker P."/>
            <person name="Grigoriev I.V."/>
            <person name="Bonfante P."/>
            <person name="Martin F.M."/>
        </authorList>
    </citation>
    <scope>NUCLEOTIDE SEQUENCE [LARGE SCALE GENOMIC DNA]</scope>
    <source>
        <strain evidence="2 3">RN42</strain>
    </source>
</reference>
<sequence length="322" mass="35643">MLGAYFSYRKSISTVQIGLTTFTSDSTHILKQKPPTHFHYTPNSAKMSLSSTHSPVLSPPRSPSPDTYIDREEWDDSPPPESFYESLLLHKDPSTNLTTLLQQTPSESVLDKYKDNVLALQSVIRSKWEGNKYGATEISTCLYLGQGLILATARGICVPAGEEDHMVHQTLTVGENFDAVVGDGRPVRLICSLVPLSPEGLVWDSQLHRGNNMVLLELLDKDRYKHLPVIQPAELTPALAITFLGRNSNVAICGRLVQQYHPSYQPTFDELHQAVVALEPGLVIERVSERWEVEGFALGYRVSSTRRSVGSGLFQGGKLVGE</sequence>
<keyword evidence="3" id="KW-1185">Reference proteome</keyword>
<accession>A0A3N4ICD5</accession>
<feature type="region of interest" description="Disordered" evidence="1">
    <location>
        <begin position="42"/>
        <end position="82"/>
    </location>
</feature>
<evidence type="ECO:0000313" key="3">
    <source>
        <dbReference type="Proteomes" id="UP000275078"/>
    </source>
</evidence>
<dbReference type="Proteomes" id="UP000275078">
    <property type="component" value="Unassembled WGS sequence"/>
</dbReference>
<evidence type="ECO:0000313" key="2">
    <source>
        <dbReference type="EMBL" id="RPA83763.1"/>
    </source>
</evidence>
<evidence type="ECO:0000256" key="1">
    <source>
        <dbReference type="SAM" id="MobiDB-lite"/>
    </source>
</evidence>
<organism evidence="2 3">
    <name type="scientific">Ascobolus immersus RN42</name>
    <dbReference type="NCBI Taxonomy" id="1160509"/>
    <lineage>
        <taxon>Eukaryota</taxon>
        <taxon>Fungi</taxon>
        <taxon>Dikarya</taxon>
        <taxon>Ascomycota</taxon>
        <taxon>Pezizomycotina</taxon>
        <taxon>Pezizomycetes</taxon>
        <taxon>Pezizales</taxon>
        <taxon>Ascobolaceae</taxon>
        <taxon>Ascobolus</taxon>
    </lineage>
</organism>
<gene>
    <name evidence="2" type="ORF">BJ508DRAFT_50630</name>
</gene>
<feature type="compositionally biased region" description="Polar residues" evidence="1">
    <location>
        <begin position="42"/>
        <end position="53"/>
    </location>
</feature>
<name>A0A3N4ICD5_ASCIM</name>
<proteinExistence type="predicted"/>
<dbReference type="AlphaFoldDB" id="A0A3N4ICD5"/>
<protein>
    <submittedName>
        <fullName evidence="2">Uncharacterized protein</fullName>
    </submittedName>
</protein>